<proteinExistence type="predicted"/>
<dbReference type="FunFam" id="3.20.20.450:FF:000001">
    <property type="entry name" value="Cyclic di-GMP phosphodiesterase yahA"/>
    <property type="match status" value="1"/>
</dbReference>
<dbReference type="PROSITE" id="PS50887">
    <property type="entry name" value="GGDEF"/>
    <property type="match status" value="1"/>
</dbReference>
<dbReference type="PROSITE" id="PS50883">
    <property type="entry name" value="EAL"/>
    <property type="match status" value="1"/>
</dbReference>
<feature type="domain" description="GGDEF" evidence="3">
    <location>
        <begin position="144"/>
        <end position="277"/>
    </location>
</feature>
<evidence type="ECO:0000256" key="1">
    <source>
        <dbReference type="ARBA" id="ARBA00051114"/>
    </source>
</evidence>
<dbReference type="RefSeq" id="WP_182219410.1">
    <property type="nucleotide sequence ID" value="NZ_JACEZS010000015.1"/>
</dbReference>
<dbReference type="Gene3D" id="3.30.70.270">
    <property type="match status" value="1"/>
</dbReference>
<protein>
    <submittedName>
        <fullName evidence="4">EAL domain-containing protein</fullName>
    </submittedName>
</protein>
<dbReference type="PANTHER" id="PTHR44757">
    <property type="entry name" value="DIGUANYLATE CYCLASE DGCP"/>
    <property type="match status" value="1"/>
</dbReference>
<gene>
    <name evidence="4" type="ORF">H3H36_17650</name>
</gene>
<dbReference type="Proteomes" id="UP000566711">
    <property type="component" value="Unassembled WGS sequence"/>
</dbReference>
<dbReference type="InterPro" id="IPR000160">
    <property type="entry name" value="GGDEF_dom"/>
</dbReference>
<evidence type="ECO:0000313" key="5">
    <source>
        <dbReference type="Proteomes" id="UP000566711"/>
    </source>
</evidence>
<dbReference type="Gene3D" id="3.20.20.450">
    <property type="entry name" value="EAL domain"/>
    <property type="match status" value="1"/>
</dbReference>
<dbReference type="GO" id="GO:0071732">
    <property type="term" value="P:cellular response to nitric oxide"/>
    <property type="evidence" value="ECO:0007669"/>
    <property type="project" value="UniProtKB-ARBA"/>
</dbReference>
<dbReference type="EMBL" id="JACEZS010000015">
    <property type="protein sequence ID" value="MBA5607184.1"/>
    <property type="molecule type" value="Genomic_DNA"/>
</dbReference>
<dbReference type="Pfam" id="PF00990">
    <property type="entry name" value="GGDEF"/>
    <property type="match status" value="1"/>
</dbReference>
<evidence type="ECO:0000259" key="2">
    <source>
        <dbReference type="PROSITE" id="PS50883"/>
    </source>
</evidence>
<dbReference type="InterPro" id="IPR052155">
    <property type="entry name" value="Biofilm_reg_signaling"/>
</dbReference>
<dbReference type="PANTHER" id="PTHR44757:SF2">
    <property type="entry name" value="BIOFILM ARCHITECTURE MAINTENANCE PROTEIN MBAA"/>
    <property type="match status" value="1"/>
</dbReference>
<comment type="catalytic activity">
    <reaction evidence="1">
        <text>3',3'-c-di-GMP + H2O = 5'-phosphoguanylyl(3'-&gt;5')guanosine + H(+)</text>
        <dbReference type="Rhea" id="RHEA:24902"/>
        <dbReference type="ChEBI" id="CHEBI:15377"/>
        <dbReference type="ChEBI" id="CHEBI:15378"/>
        <dbReference type="ChEBI" id="CHEBI:58754"/>
        <dbReference type="ChEBI" id="CHEBI:58805"/>
        <dbReference type="EC" id="3.1.4.52"/>
    </reaction>
    <physiologicalReaction direction="left-to-right" evidence="1">
        <dbReference type="Rhea" id="RHEA:24903"/>
    </physiologicalReaction>
</comment>
<dbReference type="SUPFAM" id="SSF141868">
    <property type="entry name" value="EAL domain-like"/>
    <property type="match status" value="1"/>
</dbReference>
<feature type="domain" description="EAL" evidence="2">
    <location>
        <begin position="286"/>
        <end position="540"/>
    </location>
</feature>
<dbReference type="CDD" id="cd01948">
    <property type="entry name" value="EAL"/>
    <property type="match status" value="1"/>
</dbReference>
<reference evidence="4 5" key="1">
    <citation type="submission" date="2020-07" db="EMBL/GenBank/DDBJ databases">
        <title>Novel species isolated from subtropical streams in China.</title>
        <authorList>
            <person name="Lu H."/>
        </authorList>
    </citation>
    <scope>NUCLEOTIDE SEQUENCE [LARGE SCALE GENOMIC DNA]</scope>
    <source>
        <strain evidence="4 5">FT3S</strain>
    </source>
</reference>
<dbReference type="InterPro" id="IPR035919">
    <property type="entry name" value="EAL_sf"/>
</dbReference>
<organism evidence="4 5">
    <name type="scientific">Rugamonas fusca</name>
    <dbReference type="NCBI Taxonomy" id="2758568"/>
    <lineage>
        <taxon>Bacteria</taxon>
        <taxon>Pseudomonadati</taxon>
        <taxon>Pseudomonadota</taxon>
        <taxon>Betaproteobacteria</taxon>
        <taxon>Burkholderiales</taxon>
        <taxon>Oxalobacteraceae</taxon>
        <taxon>Telluria group</taxon>
        <taxon>Rugamonas</taxon>
    </lineage>
</organism>
<dbReference type="NCBIfam" id="TIGR00254">
    <property type="entry name" value="GGDEF"/>
    <property type="match status" value="1"/>
</dbReference>
<dbReference type="SUPFAM" id="SSF55073">
    <property type="entry name" value="Nucleotide cyclase"/>
    <property type="match status" value="1"/>
</dbReference>
<dbReference type="AlphaFoldDB" id="A0A7W2EJT9"/>
<accession>A0A7W2EJT9</accession>
<dbReference type="SMART" id="SM00267">
    <property type="entry name" value="GGDEF"/>
    <property type="match status" value="1"/>
</dbReference>
<dbReference type="InterPro" id="IPR029787">
    <property type="entry name" value="Nucleotide_cyclase"/>
</dbReference>
<comment type="caution">
    <text evidence="4">The sequence shown here is derived from an EMBL/GenBank/DDBJ whole genome shotgun (WGS) entry which is preliminary data.</text>
</comment>
<dbReference type="SMART" id="SM00052">
    <property type="entry name" value="EAL"/>
    <property type="match status" value="1"/>
</dbReference>
<dbReference type="CDD" id="cd01949">
    <property type="entry name" value="GGDEF"/>
    <property type="match status" value="1"/>
</dbReference>
<name>A0A7W2EJT9_9BURK</name>
<dbReference type="InterPro" id="IPR043128">
    <property type="entry name" value="Rev_trsase/Diguanyl_cyclase"/>
</dbReference>
<dbReference type="FunFam" id="3.30.70.270:FF:000001">
    <property type="entry name" value="Diguanylate cyclase domain protein"/>
    <property type="match status" value="1"/>
</dbReference>
<evidence type="ECO:0000313" key="4">
    <source>
        <dbReference type="EMBL" id="MBA5607184.1"/>
    </source>
</evidence>
<dbReference type="Pfam" id="PF00563">
    <property type="entry name" value="EAL"/>
    <property type="match status" value="1"/>
</dbReference>
<evidence type="ECO:0000259" key="3">
    <source>
        <dbReference type="PROSITE" id="PS50887"/>
    </source>
</evidence>
<dbReference type="InterPro" id="IPR001633">
    <property type="entry name" value="EAL_dom"/>
</dbReference>
<keyword evidence="5" id="KW-1185">Reference proteome</keyword>
<dbReference type="GO" id="GO:0071111">
    <property type="term" value="F:cyclic-guanylate-specific phosphodiesterase activity"/>
    <property type="evidence" value="ECO:0007669"/>
    <property type="project" value="UniProtKB-EC"/>
</dbReference>
<sequence length="547" mass="60774">MRAQRKFGGMPEVQRLRRRLPVKLRQAPLIRQDLSRRSIREQVLLVREGLVQARELAMSLREKYGGHRHRIGNAFASHVTLLRQANAHLVVASMEAIRLAEQIQHAKVELDRLAHHDGLTNLPNRLLLGDRLQQAIELARRRHGQLAVMFIDLDRFKHINDSLGHAVGDQLLQAVARCLVRCVRGSDTVCRQGGDEFILLLPEIEHAEDAAAIAQKILHAMALSHLVEHHALHIGLSIGVSLFPGDGQDAATLLRNADIAMYHAKEAGRNNCTFFEPAMNARAILRQSIEAGLRLALERQEFVLHYQPKIDLASGRLVGAEALVRWRHPQRGLLLPQHFIAIAEECGLIVPLGHWVLRQACEQAQAWRRQGLPPLLMAVNTSPLEFRSAGFLPFLRQTLAETGLGPACLELELTESMLMHDVHASDRLLKAISAMGVKLAIDDFGTGYSSLSYLSQFPIHTLKIDQSFVSQMTGSKDDATIVSAVISMGKSLHKQVIAEGVETLQQCAFLTAHGCDEGQGYYFSQALDAQAFAHLRNQSRFDPAGGR</sequence>